<keyword evidence="1" id="KW-0472">Membrane</keyword>
<keyword evidence="1" id="KW-1133">Transmembrane helix</keyword>
<dbReference type="Proteomes" id="UP001066276">
    <property type="component" value="Chromosome 6"/>
</dbReference>
<comment type="caution">
    <text evidence="2">The sequence shown here is derived from an EMBL/GenBank/DDBJ whole genome shotgun (WGS) entry which is preliminary data.</text>
</comment>
<feature type="transmembrane region" description="Helical" evidence="1">
    <location>
        <begin position="45"/>
        <end position="71"/>
    </location>
</feature>
<sequence>MSLAAVLVAAVSLAAVLVVAVSCSVVLVAAVSCSAGLVATVSLAAVLVAAVSLAAVLVAAVPLAVVLVAVLSAVQVFPDLPVLLCPFPTVDGGAAVSTVPTVPLGAALVADFFPLSRRALGNFLCF</sequence>
<protein>
    <submittedName>
        <fullName evidence="2">Uncharacterized protein</fullName>
    </submittedName>
</protein>
<evidence type="ECO:0000313" key="2">
    <source>
        <dbReference type="EMBL" id="KAJ1135434.1"/>
    </source>
</evidence>
<dbReference type="AlphaFoldDB" id="A0AAV7Q584"/>
<reference evidence="2" key="1">
    <citation type="journal article" date="2022" name="bioRxiv">
        <title>Sequencing and chromosome-scale assembly of the giantPleurodeles waltlgenome.</title>
        <authorList>
            <person name="Brown T."/>
            <person name="Elewa A."/>
            <person name="Iarovenko S."/>
            <person name="Subramanian E."/>
            <person name="Araus A.J."/>
            <person name="Petzold A."/>
            <person name="Susuki M."/>
            <person name="Suzuki K.-i.T."/>
            <person name="Hayashi T."/>
            <person name="Toyoda A."/>
            <person name="Oliveira C."/>
            <person name="Osipova E."/>
            <person name="Leigh N.D."/>
            <person name="Simon A."/>
            <person name="Yun M.H."/>
        </authorList>
    </citation>
    <scope>NUCLEOTIDE SEQUENCE</scope>
    <source>
        <strain evidence="2">20211129_DDA</strain>
        <tissue evidence="2">Liver</tissue>
    </source>
</reference>
<evidence type="ECO:0000256" key="1">
    <source>
        <dbReference type="SAM" id="Phobius"/>
    </source>
</evidence>
<accession>A0AAV7Q584</accession>
<evidence type="ECO:0000313" key="3">
    <source>
        <dbReference type="Proteomes" id="UP001066276"/>
    </source>
</evidence>
<dbReference type="EMBL" id="JANPWB010000010">
    <property type="protein sequence ID" value="KAJ1135434.1"/>
    <property type="molecule type" value="Genomic_DNA"/>
</dbReference>
<keyword evidence="1" id="KW-0812">Transmembrane</keyword>
<proteinExistence type="predicted"/>
<gene>
    <name evidence="2" type="ORF">NDU88_001874</name>
</gene>
<name>A0AAV7Q584_PLEWA</name>
<keyword evidence="3" id="KW-1185">Reference proteome</keyword>
<organism evidence="2 3">
    <name type="scientific">Pleurodeles waltl</name>
    <name type="common">Iberian ribbed newt</name>
    <dbReference type="NCBI Taxonomy" id="8319"/>
    <lineage>
        <taxon>Eukaryota</taxon>
        <taxon>Metazoa</taxon>
        <taxon>Chordata</taxon>
        <taxon>Craniata</taxon>
        <taxon>Vertebrata</taxon>
        <taxon>Euteleostomi</taxon>
        <taxon>Amphibia</taxon>
        <taxon>Batrachia</taxon>
        <taxon>Caudata</taxon>
        <taxon>Salamandroidea</taxon>
        <taxon>Salamandridae</taxon>
        <taxon>Pleurodelinae</taxon>
        <taxon>Pleurodeles</taxon>
    </lineage>
</organism>